<sequence length="62" mass="7146">MGMENNHTLSGEAEIDEVFMGRKNKNRHKDKKVEKCQRRSYKEKVPVFGILEKSGKVIAKVV</sequence>
<reference evidence="2 3" key="1">
    <citation type="submission" date="2013-04" db="EMBL/GenBank/DDBJ databases">
        <title>The Genome Sequence of Bacteroides thetaiotaomicron dnLKV9.</title>
        <authorList>
            <consortium name="The Broad Institute Genomics Platform"/>
            <consortium name="The Broad Institute Genome Sequencing Center for Infectious Disease"/>
            <person name="Earl A."/>
            <person name="Xavier R."/>
            <person name="Kuhn K."/>
            <person name="Stappenbeck T."/>
            <person name="Walker B."/>
            <person name="Young S."/>
            <person name="Zeng Q."/>
            <person name="Gargeya S."/>
            <person name="Fitzgerald M."/>
            <person name="Haas B."/>
            <person name="Abouelleil A."/>
            <person name="Allen A.W."/>
            <person name="Alvarado L."/>
            <person name="Arachchi H.M."/>
            <person name="Berlin A.M."/>
            <person name="Chapman S.B."/>
            <person name="Gainer-Dewar J."/>
            <person name="Goldberg J."/>
            <person name="Griggs A."/>
            <person name="Gujja S."/>
            <person name="Hansen M."/>
            <person name="Howarth C."/>
            <person name="Imamovic A."/>
            <person name="Ireland A."/>
            <person name="Larimer J."/>
            <person name="McCowan C."/>
            <person name="Murphy C."/>
            <person name="Pearson M."/>
            <person name="Poon T.W."/>
            <person name="Priest M."/>
            <person name="Roberts A."/>
            <person name="Saif S."/>
            <person name="Shea T."/>
            <person name="Sisk P."/>
            <person name="Sykes S."/>
            <person name="Wortman J."/>
            <person name="Nusbaum C."/>
            <person name="Birren B."/>
        </authorList>
    </citation>
    <scope>NUCLEOTIDE SEQUENCE [LARGE SCALE GENOMIC DNA]</scope>
    <source>
        <strain evidence="3">dnLKV9</strain>
    </source>
</reference>
<evidence type="ECO:0000256" key="1">
    <source>
        <dbReference type="SAM" id="MobiDB-lite"/>
    </source>
</evidence>
<feature type="region of interest" description="Disordered" evidence="1">
    <location>
        <begin position="1"/>
        <end position="37"/>
    </location>
</feature>
<accession>R9HCP8</accession>
<dbReference type="PATRIC" id="fig|1235785.3.peg.941"/>
<dbReference type="AlphaFoldDB" id="R9HCP8"/>
<comment type="caution">
    <text evidence="2">The sequence shown here is derived from an EMBL/GenBank/DDBJ whole genome shotgun (WGS) entry which is preliminary data.</text>
</comment>
<name>R9HCP8_BACT4</name>
<organism evidence="2 3">
    <name type="scientific">Bacteroides thetaiotaomicron dnLKV9</name>
    <dbReference type="NCBI Taxonomy" id="1235785"/>
    <lineage>
        <taxon>Bacteria</taxon>
        <taxon>Pseudomonadati</taxon>
        <taxon>Bacteroidota</taxon>
        <taxon>Bacteroidia</taxon>
        <taxon>Bacteroidales</taxon>
        <taxon>Bacteroidaceae</taxon>
        <taxon>Bacteroides</taxon>
    </lineage>
</organism>
<dbReference type="EMBL" id="ASSM01000006">
    <property type="protein sequence ID" value="EOS01833.1"/>
    <property type="molecule type" value="Genomic_DNA"/>
</dbReference>
<evidence type="ECO:0000313" key="3">
    <source>
        <dbReference type="Proteomes" id="UP000014207"/>
    </source>
</evidence>
<gene>
    <name evidence="2" type="ORF">C799_00940</name>
</gene>
<protein>
    <submittedName>
        <fullName evidence="2">Uncharacterized protein</fullName>
    </submittedName>
</protein>
<proteinExistence type="predicted"/>
<dbReference type="HOGENOM" id="CLU_2894828_0_0_10"/>
<evidence type="ECO:0000313" key="2">
    <source>
        <dbReference type="EMBL" id="EOS01833.1"/>
    </source>
</evidence>
<dbReference type="Proteomes" id="UP000014207">
    <property type="component" value="Unassembled WGS sequence"/>
</dbReference>